<keyword evidence="14" id="KW-1185">Reference proteome</keyword>
<keyword evidence="2" id="KW-1003">Cell membrane</keyword>
<evidence type="ECO:0000256" key="8">
    <source>
        <dbReference type="PROSITE-ProRule" id="PRU00284"/>
    </source>
</evidence>
<dbReference type="InterPro" id="IPR000727">
    <property type="entry name" value="T_SNARE_dom"/>
</dbReference>
<name>A0AAN1WHV6_9GAMM</name>
<evidence type="ECO:0000259" key="10">
    <source>
        <dbReference type="PROSITE" id="PS50111"/>
    </source>
</evidence>
<dbReference type="SMART" id="SM00304">
    <property type="entry name" value="HAMP"/>
    <property type="match status" value="1"/>
</dbReference>
<dbReference type="InterPro" id="IPR004089">
    <property type="entry name" value="MCPsignal_dom"/>
</dbReference>
<evidence type="ECO:0000313" key="14">
    <source>
        <dbReference type="Proteomes" id="UP001320119"/>
    </source>
</evidence>
<evidence type="ECO:0000259" key="11">
    <source>
        <dbReference type="PROSITE" id="PS50192"/>
    </source>
</evidence>
<keyword evidence="6 8" id="KW-0807">Transducer</keyword>
<keyword evidence="2" id="KW-0997">Cell inner membrane</keyword>
<evidence type="ECO:0000256" key="2">
    <source>
        <dbReference type="ARBA" id="ARBA00022519"/>
    </source>
</evidence>
<dbReference type="InterPro" id="IPR003660">
    <property type="entry name" value="HAMP_dom"/>
</dbReference>
<accession>A0AAN1WHV6</accession>
<dbReference type="CDD" id="cd06225">
    <property type="entry name" value="HAMP"/>
    <property type="match status" value="1"/>
</dbReference>
<dbReference type="PROSITE" id="PS50111">
    <property type="entry name" value="CHEMOTAXIS_TRANSDUC_2"/>
    <property type="match status" value="1"/>
</dbReference>
<dbReference type="RefSeq" id="WP_236981900.1">
    <property type="nucleotide sequence ID" value="NZ_AP023086.1"/>
</dbReference>
<keyword evidence="4 9" id="KW-1133">Transmembrane helix</keyword>
<evidence type="ECO:0000256" key="7">
    <source>
        <dbReference type="ARBA" id="ARBA00029447"/>
    </source>
</evidence>
<reference evidence="13 14" key="1">
    <citation type="journal article" date="2022" name="IScience">
        <title>An ultrasensitive nanofiber-based assay for enzymatic hydrolysis and deep-sea microbial degradation of cellulose.</title>
        <authorList>
            <person name="Tsudome M."/>
            <person name="Tachioka M."/>
            <person name="Miyazaki M."/>
            <person name="Uchimura K."/>
            <person name="Tsuda M."/>
            <person name="Takaki Y."/>
            <person name="Deguchi S."/>
        </authorList>
    </citation>
    <scope>NUCLEOTIDE SEQUENCE [LARGE SCALE GENOMIC DNA]</scope>
    <source>
        <strain evidence="13 14">GE09</strain>
    </source>
</reference>
<feature type="transmembrane region" description="Helical" evidence="9">
    <location>
        <begin position="12"/>
        <end position="31"/>
    </location>
</feature>
<evidence type="ECO:0000256" key="6">
    <source>
        <dbReference type="ARBA" id="ARBA00023224"/>
    </source>
</evidence>
<organism evidence="13 14">
    <name type="scientific">Marinagarivorans cellulosilyticus</name>
    <dbReference type="NCBI Taxonomy" id="2721545"/>
    <lineage>
        <taxon>Bacteria</taxon>
        <taxon>Pseudomonadati</taxon>
        <taxon>Pseudomonadota</taxon>
        <taxon>Gammaproteobacteria</taxon>
        <taxon>Cellvibrionales</taxon>
        <taxon>Cellvibrionaceae</taxon>
        <taxon>Marinagarivorans</taxon>
    </lineage>
</organism>
<evidence type="ECO:0000256" key="4">
    <source>
        <dbReference type="ARBA" id="ARBA00022989"/>
    </source>
</evidence>
<dbReference type="GO" id="GO:0005886">
    <property type="term" value="C:plasma membrane"/>
    <property type="evidence" value="ECO:0007669"/>
    <property type="project" value="UniProtKB-SubCell"/>
</dbReference>
<keyword evidence="3 9" id="KW-0812">Transmembrane</keyword>
<dbReference type="PANTHER" id="PTHR32089:SF119">
    <property type="entry name" value="METHYL-ACCEPTING CHEMOTAXIS PROTEIN CTPL"/>
    <property type="match status" value="1"/>
</dbReference>
<evidence type="ECO:0000256" key="3">
    <source>
        <dbReference type="ARBA" id="ARBA00022692"/>
    </source>
</evidence>
<gene>
    <name evidence="13" type="ORF">MARGE09_P2112</name>
</gene>
<evidence type="ECO:0000256" key="1">
    <source>
        <dbReference type="ARBA" id="ARBA00004429"/>
    </source>
</evidence>
<feature type="domain" description="T-SNARE coiled-coil homology" evidence="11">
    <location>
        <begin position="595"/>
        <end position="649"/>
    </location>
</feature>
<evidence type="ECO:0000256" key="5">
    <source>
        <dbReference type="ARBA" id="ARBA00023136"/>
    </source>
</evidence>
<sequence>MNLSVIHRIAGGYLFILACLIAIAVAGLSRITSINQNLQEVSRQAAPIGDTTAQLADELALANLLMYQHYNSTDPQQALDFEARFAEFKSNYQRLSQQLSEKLQQVAGGDGEIERLDRIAKKANEVFASVDRLMTLNRESLLGLSRLLSLKEEIKTAENELHTVFERLKVIELSAQERPLIHEAILEVNRGVSLATYIALTTRFDEYNQLSNQFAKWLERYVELGYQLKGLEQQSQHLAPELIELGDKVSHLVWIVARNHGLLESQSGYLGNETVMEKSLANNEKDIKLIRTEFAIVGGFAKNYTNRLASNAANTVDGGRTTILAISAVAILACLIIAFLVVRSIRSPLKYVVSVLESMATGDLSQSIVVSKKDEFGLLQGSAKTLSENLQAMIQSIRSQSLFIMESVDQTRTITEKSLNNVNTQQEQTEMVAAAMHEMSVSISEVSRNAEDAFEKMVGAHENAELSQQKIIENKEKSLLLQDEMNNACGVINDLDGDVHKIEEIIQVIEGIAEQTNLLALNAAIEAARAGDQGRGFAVVADEVRTLAKRTRLSTEEIKSNIHHLLEGSRNAVDVIQRSQQKTQDSVASAELISRQIEEIVTMISNAKNLNMQIATSSEEQSRTSKDIDRNVDRITSLSHDTADGAEQTQRQVDGLHRSTHELEALVEKFTL</sequence>
<feature type="domain" description="HAMP" evidence="12">
    <location>
        <begin position="343"/>
        <end position="395"/>
    </location>
</feature>
<dbReference type="AlphaFoldDB" id="A0AAN1WHV6"/>
<dbReference type="EMBL" id="AP023086">
    <property type="protein sequence ID" value="BCD97911.1"/>
    <property type="molecule type" value="Genomic_DNA"/>
</dbReference>
<feature type="transmembrane region" description="Helical" evidence="9">
    <location>
        <begin position="323"/>
        <end position="342"/>
    </location>
</feature>
<dbReference type="PANTHER" id="PTHR32089">
    <property type="entry name" value="METHYL-ACCEPTING CHEMOTAXIS PROTEIN MCPB"/>
    <property type="match status" value="1"/>
</dbReference>
<dbReference type="GO" id="GO:0007165">
    <property type="term" value="P:signal transduction"/>
    <property type="evidence" value="ECO:0007669"/>
    <property type="project" value="UniProtKB-KW"/>
</dbReference>
<dbReference type="Gene3D" id="6.10.340.10">
    <property type="match status" value="1"/>
</dbReference>
<comment type="subcellular location">
    <subcellularLocation>
        <location evidence="1">Cell inner membrane</location>
        <topology evidence="1">Multi-pass membrane protein</topology>
    </subcellularLocation>
</comment>
<dbReference type="CDD" id="cd11386">
    <property type="entry name" value="MCP_signal"/>
    <property type="match status" value="1"/>
</dbReference>
<proteinExistence type="inferred from homology"/>
<dbReference type="FunFam" id="1.10.287.950:FF:000001">
    <property type="entry name" value="Methyl-accepting chemotaxis sensory transducer"/>
    <property type="match status" value="1"/>
</dbReference>
<dbReference type="Pfam" id="PF00015">
    <property type="entry name" value="MCPsignal"/>
    <property type="match status" value="1"/>
</dbReference>
<dbReference type="KEGG" id="marq:MARGE09_P2112"/>
<dbReference type="GO" id="GO:0006935">
    <property type="term" value="P:chemotaxis"/>
    <property type="evidence" value="ECO:0007669"/>
    <property type="project" value="UniProtKB-ARBA"/>
</dbReference>
<evidence type="ECO:0000256" key="9">
    <source>
        <dbReference type="SAM" id="Phobius"/>
    </source>
</evidence>
<dbReference type="PROSITE" id="PS50192">
    <property type="entry name" value="T_SNARE"/>
    <property type="match status" value="1"/>
</dbReference>
<dbReference type="Gene3D" id="1.10.287.950">
    <property type="entry name" value="Methyl-accepting chemotaxis protein"/>
    <property type="match status" value="1"/>
</dbReference>
<feature type="domain" description="Methyl-accepting transducer" evidence="10">
    <location>
        <begin position="400"/>
        <end position="636"/>
    </location>
</feature>
<dbReference type="PROSITE" id="PS50885">
    <property type="entry name" value="HAMP"/>
    <property type="match status" value="1"/>
</dbReference>
<keyword evidence="5 9" id="KW-0472">Membrane</keyword>
<dbReference type="Pfam" id="PF00672">
    <property type="entry name" value="HAMP"/>
    <property type="match status" value="1"/>
</dbReference>
<dbReference type="SUPFAM" id="SSF58104">
    <property type="entry name" value="Methyl-accepting chemotaxis protein (MCP) signaling domain"/>
    <property type="match status" value="1"/>
</dbReference>
<dbReference type="SMART" id="SM00283">
    <property type="entry name" value="MA"/>
    <property type="match status" value="1"/>
</dbReference>
<comment type="similarity">
    <text evidence="7">Belongs to the methyl-accepting chemotaxis (MCP) protein family.</text>
</comment>
<evidence type="ECO:0000259" key="12">
    <source>
        <dbReference type="PROSITE" id="PS50885"/>
    </source>
</evidence>
<protein>
    <submittedName>
        <fullName evidence="13">Methyl-accepting chemotaxis protein</fullName>
    </submittedName>
</protein>
<dbReference type="Proteomes" id="UP001320119">
    <property type="component" value="Chromosome"/>
</dbReference>
<evidence type="ECO:0000313" key="13">
    <source>
        <dbReference type="EMBL" id="BCD97911.1"/>
    </source>
</evidence>